<protein>
    <submittedName>
        <fullName evidence="8">MFS transporter</fullName>
    </submittedName>
</protein>
<keyword evidence="2" id="KW-0813">Transport</keyword>
<feature type="transmembrane region" description="Helical" evidence="6">
    <location>
        <begin position="163"/>
        <end position="183"/>
    </location>
</feature>
<feature type="domain" description="Major facilitator superfamily (MFS) profile" evidence="7">
    <location>
        <begin position="258"/>
        <end position="444"/>
    </location>
</feature>
<feature type="transmembrane region" description="Helical" evidence="6">
    <location>
        <begin position="385"/>
        <end position="408"/>
    </location>
</feature>
<feature type="transmembrane region" description="Helical" evidence="6">
    <location>
        <begin position="96"/>
        <end position="116"/>
    </location>
</feature>
<comment type="subcellular location">
    <subcellularLocation>
        <location evidence="1">Cell membrane</location>
        <topology evidence="1">Multi-pass membrane protein</topology>
    </subcellularLocation>
</comment>
<evidence type="ECO:0000313" key="8">
    <source>
        <dbReference type="EMBL" id="RLP67818.1"/>
    </source>
</evidence>
<feature type="transmembrane region" description="Helical" evidence="6">
    <location>
        <begin position="414"/>
        <end position="434"/>
    </location>
</feature>
<reference evidence="8 9" key="1">
    <citation type="submission" date="2018-10" db="EMBL/GenBank/DDBJ databases">
        <authorList>
            <person name="Li J."/>
        </authorList>
    </citation>
    <scope>NUCLEOTIDE SEQUENCE [LARGE SCALE GENOMIC DNA]</scope>
    <source>
        <strain evidence="8 9">JCM 30549</strain>
    </source>
</reference>
<proteinExistence type="predicted"/>
<dbReference type="SUPFAM" id="SSF103473">
    <property type="entry name" value="MFS general substrate transporter"/>
    <property type="match status" value="1"/>
</dbReference>
<organism evidence="8 9">
    <name type="scientific">Mycetocola reblochoni</name>
    <dbReference type="NCBI Taxonomy" id="331618"/>
    <lineage>
        <taxon>Bacteria</taxon>
        <taxon>Bacillati</taxon>
        <taxon>Actinomycetota</taxon>
        <taxon>Actinomycetes</taxon>
        <taxon>Micrococcales</taxon>
        <taxon>Microbacteriaceae</taxon>
        <taxon>Mycetocola</taxon>
    </lineage>
</organism>
<sequence>MQTPAAEPAAPTDSPAAERTVPGRIVAAWALWDWGSAAFNAVVTTFVFAVYLTSGGFGAPAHVSALLGWSLAAAGVLIALLAPVTGMRADRASRRTLWLGVNTGIVVLTMALLFVVKPEPGYLWLGLLLLAAGNVFFEFASVNYNAMLAQVSTPRTIGRVSGFGWGMGYLGGIVLLLVVYLGFIAPEVGLFGVTAEDGLNVRVAMLVAAAWFGLSAIPVLRAVRDKPRAAPVPRIGFFASYRELGRRIALLWREHRPVLGFLLASAVFRDGLAGVFTFGGVLAAGTFGFGADTVLLFAIAANVVAGISTVVVGLLDDRIGSRTVIIAALIGLVVSGLAVFLLHDAGATAFWVFGLALCMFVGPAQSASRSYLQHHMPAGREGEVYGLYATTGRAVSFLAPTAFALAVTLGGAQYWGVIGLVVVLVAGLVLLLALTPQERTATRR</sequence>
<name>A0A3L6ZIJ7_9MICO</name>
<evidence type="ECO:0000256" key="2">
    <source>
        <dbReference type="ARBA" id="ARBA00022448"/>
    </source>
</evidence>
<dbReference type="AlphaFoldDB" id="A0A3L6ZIJ7"/>
<dbReference type="GO" id="GO:0005886">
    <property type="term" value="C:plasma membrane"/>
    <property type="evidence" value="ECO:0007669"/>
    <property type="project" value="UniProtKB-SubCell"/>
</dbReference>
<feature type="transmembrane region" description="Helical" evidence="6">
    <location>
        <begin position="258"/>
        <end position="282"/>
    </location>
</feature>
<evidence type="ECO:0000256" key="1">
    <source>
        <dbReference type="ARBA" id="ARBA00004651"/>
    </source>
</evidence>
<accession>A0A3L6ZIJ7</accession>
<feature type="transmembrane region" description="Helical" evidence="6">
    <location>
        <begin position="324"/>
        <end position="342"/>
    </location>
</feature>
<dbReference type="InterPro" id="IPR020846">
    <property type="entry name" value="MFS_dom"/>
</dbReference>
<evidence type="ECO:0000256" key="6">
    <source>
        <dbReference type="SAM" id="Phobius"/>
    </source>
</evidence>
<dbReference type="GO" id="GO:0022857">
    <property type="term" value="F:transmembrane transporter activity"/>
    <property type="evidence" value="ECO:0007669"/>
    <property type="project" value="InterPro"/>
</dbReference>
<evidence type="ECO:0000256" key="5">
    <source>
        <dbReference type="ARBA" id="ARBA00023136"/>
    </source>
</evidence>
<dbReference type="Pfam" id="PF11700">
    <property type="entry name" value="ATG22"/>
    <property type="match status" value="1"/>
</dbReference>
<feature type="transmembrane region" description="Helical" evidence="6">
    <location>
        <begin position="63"/>
        <end position="84"/>
    </location>
</feature>
<dbReference type="PANTHER" id="PTHR23519:SF1">
    <property type="entry name" value="AUTOPHAGY-RELATED PROTEIN 22"/>
    <property type="match status" value="1"/>
</dbReference>
<evidence type="ECO:0000313" key="9">
    <source>
        <dbReference type="Proteomes" id="UP000275395"/>
    </source>
</evidence>
<dbReference type="Gene3D" id="1.20.1250.20">
    <property type="entry name" value="MFS general substrate transporter like domains"/>
    <property type="match status" value="2"/>
</dbReference>
<keyword evidence="4 6" id="KW-1133">Transmembrane helix</keyword>
<feature type="transmembrane region" description="Helical" evidence="6">
    <location>
        <begin position="348"/>
        <end position="364"/>
    </location>
</feature>
<gene>
    <name evidence="8" type="ORF">D9V30_12605</name>
</gene>
<evidence type="ECO:0000256" key="4">
    <source>
        <dbReference type="ARBA" id="ARBA00022989"/>
    </source>
</evidence>
<feature type="transmembrane region" description="Helical" evidence="6">
    <location>
        <begin position="29"/>
        <end position="51"/>
    </location>
</feature>
<dbReference type="EMBL" id="RCUW01000014">
    <property type="protein sequence ID" value="RLP67818.1"/>
    <property type="molecule type" value="Genomic_DNA"/>
</dbReference>
<dbReference type="PROSITE" id="PS50850">
    <property type="entry name" value="MFS"/>
    <property type="match status" value="1"/>
</dbReference>
<comment type="caution">
    <text evidence="8">The sequence shown here is derived from an EMBL/GenBank/DDBJ whole genome shotgun (WGS) entry which is preliminary data.</text>
</comment>
<dbReference type="InterPro" id="IPR036259">
    <property type="entry name" value="MFS_trans_sf"/>
</dbReference>
<evidence type="ECO:0000259" key="7">
    <source>
        <dbReference type="PROSITE" id="PS50850"/>
    </source>
</evidence>
<dbReference type="InterPro" id="IPR024671">
    <property type="entry name" value="Atg22-like"/>
</dbReference>
<evidence type="ECO:0000256" key="3">
    <source>
        <dbReference type="ARBA" id="ARBA00022692"/>
    </source>
</evidence>
<feature type="transmembrane region" description="Helical" evidence="6">
    <location>
        <begin position="122"/>
        <end position="142"/>
    </location>
</feature>
<dbReference type="InterPro" id="IPR050495">
    <property type="entry name" value="ATG22/LtaA_families"/>
</dbReference>
<dbReference type="PANTHER" id="PTHR23519">
    <property type="entry name" value="AUTOPHAGY-RELATED PROTEIN 22"/>
    <property type="match status" value="1"/>
</dbReference>
<keyword evidence="5 6" id="KW-0472">Membrane</keyword>
<dbReference type="RefSeq" id="WP_121657674.1">
    <property type="nucleotide sequence ID" value="NZ_JBQDRQ010000033.1"/>
</dbReference>
<keyword evidence="3 6" id="KW-0812">Transmembrane</keyword>
<dbReference type="Proteomes" id="UP000275395">
    <property type="component" value="Unassembled WGS sequence"/>
</dbReference>
<feature type="transmembrane region" description="Helical" evidence="6">
    <location>
        <begin position="294"/>
        <end position="315"/>
    </location>
</feature>
<feature type="transmembrane region" description="Helical" evidence="6">
    <location>
        <begin position="203"/>
        <end position="223"/>
    </location>
</feature>